<evidence type="ECO:0000256" key="7">
    <source>
        <dbReference type="ARBA" id="ARBA00023288"/>
    </source>
</evidence>
<dbReference type="eggNOG" id="COG1653">
    <property type="taxonomic scope" value="Bacteria"/>
</dbReference>
<dbReference type="SUPFAM" id="SSF53850">
    <property type="entry name" value="Periplasmic binding protein-like II"/>
    <property type="match status" value="1"/>
</dbReference>
<dbReference type="PANTHER" id="PTHR43649">
    <property type="entry name" value="ARABINOSE-BINDING PROTEIN-RELATED"/>
    <property type="match status" value="1"/>
</dbReference>
<keyword evidence="3" id="KW-1003">Cell membrane</keyword>
<dbReference type="HOGENOM" id="CLU_031285_12_3_12"/>
<reference key="1">
    <citation type="submission" date="2009-08" db="EMBL/GenBank/DDBJ databases">
        <title>The genome sequence of Spirochaeta thermophila DSM6192.</title>
        <authorList>
            <person name="Angelov A."/>
            <person name="Mientus M."/>
            <person name="Wittenberg S."/>
            <person name="Lehmann R."/>
            <person name="Liesegang H."/>
            <person name="Daniel R."/>
            <person name="Liebl W."/>
        </authorList>
    </citation>
    <scope>NUCLEOTIDE SEQUENCE</scope>
    <source>
        <strain>DSM 6192</strain>
    </source>
</reference>
<dbReference type="InterPro" id="IPR050490">
    <property type="entry name" value="Bact_solute-bd_prot1"/>
</dbReference>
<evidence type="ECO:0000256" key="6">
    <source>
        <dbReference type="ARBA" id="ARBA00023139"/>
    </source>
</evidence>
<dbReference type="KEGG" id="sta:STHERM_c08430"/>
<comment type="subcellular location">
    <subcellularLocation>
        <location evidence="1">Periplasm</location>
    </subcellularLocation>
</comment>
<reference evidence="8 9" key="2">
    <citation type="journal article" date="2010" name="J. Bacteriol.">
        <title>Genome sequence of the polysaccharide-degrading, thermophilic anaerobe Spirochaeta thermophila DSM 6192.</title>
        <authorList>
            <person name="Angelov A."/>
            <person name="Liebl S."/>
            <person name="Ballschmiter M."/>
            <person name="Bomeke M."/>
            <person name="Lehmann R."/>
            <person name="Liesegang H."/>
            <person name="Daniel R."/>
            <person name="Liebl W."/>
        </authorList>
    </citation>
    <scope>NUCLEOTIDE SEQUENCE [LARGE SCALE GENOMIC DNA]</scope>
    <source>
        <strain evidence="9">ATCC 49972 / DSM 6192 / RI 19.B1</strain>
    </source>
</reference>
<dbReference type="AlphaFoldDB" id="E0RS05"/>
<evidence type="ECO:0000256" key="3">
    <source>
        <dbReference type="ARBA" id="ARBA00022475"/>
    </source>
</evidence>
<proteinExistence type="inferred from homology"/>
<dbReference type="PANTHER" id="PTHR43649:SF33">
    <property type="entry name" value="POLYGALACTURONAN_RHAMNOGALACTURONAN-BINDING PROTEIN YTCQ"/>
    <property type="match status" value="1"/>
</dbReference>
<evidence type="ECO:0000256" key="5">
    <source>
        <dbReference type="ARBA" id="ARBA00023136"/>
    </source>
</evidence>
<evidence type="ECO:0000256" key="2">
    <source>
        <dbReference type="ARBA" id="ARBA00008520"/>
    </source>
</evidence>
<dbReference type="InterPro" id="IPR006059">
    <property type="entry name" value="SBP"/>
</dbReference>
<keyword evidence="5" id="KW-0472">Membrane</keyword>
<keyword evidence="7" id="KW-0449">Lipoprotein</keyword>
<accession>E0RS05</accession>
<dbReference type="PaxDb" id="665571-STHERM_c08430"/>
<sequence length="446" mass="48805">MSVTNHFQEDNMRWKTMLLLVIMGMTLLPIFASGEGEGPASTSPGGAEPVEITLLIDNQSPLDGLKAVAAAAEEKLGIKVTFEFRPGGPEGENYLKTRLVAGDMSDLSYFNSGSLFLALNPPQYFVDLTDEAFMDPVIATFKQVVSVNGRVYAAPAGEITAGGWFYNKKVYERLGLEVPHTWHELMANCEKIKAAGIPPIAASYKDSWTSQLILLADYYNVQRAYPDFHEDYTAHRAGFADTPAARRGFEKLREVYERGFLSPHPASTTYENALLMLANGEAAHYPMATVALANLQAVAPDKVSDIGFFGQPGDDPSDHGVTIWLPAGLSIWKGSHHIDEAKRFLAFFLSQEGLDTYMRAQKPFGPFPIQGISLPDDIFPATRDLLSYIDAGKTAPALEFISPIKGPNLPQICVEVGLGLKSPVDGAREYDRDVEKQAKQLGLPGW</sequence>
<organism evidence="8 9">
    <name type="scientific">Winmispira thermophila (strain ATCC 49972 / DSM 6192 / RI 19.B1)</name>
    <name type="common">Spirochaeta thermophila</name>
    <dbReference type="NCBI Taxonomy" id="665571"/>
    <lineage>
        <taxon>Bacteria</taxon>
        <taxon>Pseudomonadati</taxon>
        <taxon>Spirochaetota</taxon>
        <taxon>Spirochaetia</taxon>
        <taxon>Winmispirales</taxon>
        <taxon>Winmispiraceae</taxon>
        <taxon>Winmispira</taxon>
    </lineage>
</organism>
<gene>
    <name evidence="8" type="ordered locus">STHERM_c08430</name>
</gene>
<keyword evidence="4" id="KW-0732">Signal</keyword>
<evidence type="ECO:0000313" key="9">
    <source>
        <dbReference type="Proteomes" id="UP000001296"/>
    </source>
</evidence>
<dbReference type="Proteomes" id="UP000001296">
    <property type="component" value="Chromosome"/>
</dbReference>
<dbReference type="GO" id="GO:0042597">
    <property type="term" value="C:periplasmic space"/>
    <property type="evidence" value="ECO:0007669"/>
    <property type="project" value="UniProtKB-SubCell"/>
</dbReference>
<protein>
    <recommendedName>
        <fullName evidence="10">Extracellular solute-binding protein family 1</fullName>
    </recommendedName>
</protein>
<dbReference type="Gene3D" id="3.40.190.10">
    <property type="entry name" value="Periplasmic binding protein-like II"/>
    <property type="match status" value="2"/>
</dbReference>
<dbReference type="Pfam" id="PF01547">
    <property type="entry name" value="SBP_bac_1"/>
    <property type="match status" value="1"/>
</dbReference>
<dbReference type="EMBL" id="CP001698">
    <property type="protein sequence ID" value="ADN01792.1"/>
    <property type="molecule type" value="Genomic_DNA"/>
</dbReference>
<comment type="similarity">
    <text evidence="2">Belongs to the bacterial solute-binding protein 1 family.</text>
</comment>
<name>E0RS05_WINT6</name>
<evidence type="ECO:0000313" key="8">
    <source>
        <dbReference type="EMBL" id="ADN01792.1"/>
    </source>
</evidence>
<evidence type="ECO:0008006" key="10">
    <source>
        <dbReference type="Google" id="ProtNLM"/>
    </source>
</evidence>
<keyword evidence="6" id="KW-0564">Palmitate</keyword>
<evidence type="ECO:0000256" key="4">
    <source>
        <dbReference type="ARBA" id="ARBA00022729"/>
    </source>
</evidence>
<evidence type="ECO:0000256" key="1">
    <source>
        <dbReference type="ARBA" id="ARBA00004418"/>
    </source>
</evidence>